<name>A0ABR2MK88_9ASPA</name>
<feature type="region of interest" description="Disordered" evidence="1">
    <location>
        <begin position="33"/>
        <end position="82"/>
    </location>
</feature>
<feature type="region of interest" description="Disordered" evidence="1">
    <location>
        <begin position="612"/>
        <end position="636"/>
    </location>
</feature>
<proteinExistence type="predicted"/>
<feature type="compositionally biased region" description="Low complexity" evidence="1">
    <location>
        <begin position="49"/>
        <end position="65"/>
    </location>
</feature>
<comment type="caution">
    <text evidence="2">The sequence shown here is derived from an EMBL/GenBank/DDBJ whole genome shotgun (WGS) entry which is preliminary data.</text>
</comment>
<accession>A0ABR2MK88</accession>
<feature type="compositionally biased region" description="Basic and acidic residues" evidence="1">
    <location>
        <begin position="612"/>
        <end position="621"/>
    </location>
</feature>
<dbReference type="EMBL" id="JBBWWR010000007">
    <property type="protein sequence ID" value="KAK8964116.1"/>
    <property type="molecule type" value="Genomic_DNA"/>
</dbReference>
<evidence type="ECO:0000313" key="2">
    <source>
        <dbReference type="EMBL" id="KAK8964116.1"/>
    </source>
</evidence>
<feature type="region of interest" description="Disordered" evidence="1">
    <location>
        <begin position="731"/>
        <end position="753"/>
    </location>
</feature>
<evidence type="ECO:0000256" key="1">
    <source>
        <dbReference type="SAM" id="MobiDB-lite"/>
    </source>
</evidence>
<feature type="region of interest" description="Disordered" evidence="1">
    <location>
        <begin position="148"/>
        <end position="183"/>
    </location>
</feature>
<reference evidence="2 3" key="1">
    <citation type="journal article" date="2022" name="Nat. Plants">
        <title>Genomes of leafy and leafless Platanthera orchids illuminate the evolution of mycoheterotrophy.</title>
        <authorList>
            <person name="Li M.H."/>
            <person name="Liu K.W."/>
            <person name="Li Z."/>
            <person name="Lu H.C."/>
            <person name="Ye Q.L."/>
            <person name="Zhang D."/>
            <person name="Wang J.Y."/>
            <person name="Li Y.F."/>
            <person name="Zhong Z.M."/>
            <person name="Liu X."/>
            <person name="Yu X."/>
            <person name="Liu D.K."/>
            <person name="Tu X.D."/>
            <person name="Liu B."/>
            <person name="Hao Y."/>
            <person name="Liao X.Y."/>
            <person name="Jiang Y.T."/>
            <person name="Sun W.H."/>
            <person name="Chen J."/>
            <person name="Chen Y.Q."/>
            <person name="Ai Y."/>
            <person name="Zhai J.W."/>
            <person name="Wu S.S."/>
            <person name="Zhou Z."/>
            <person name="Hsiao Y.Y."/>
            <person name="Wu W.L."/>
            <person name="Chen Y.Y."/>
            <person name="Lin Y.F."/>
            <person name="Hsu J.L."/>
            <person name="Li C.Y."/>
            <person name="Wang Z.W."/>
            <person name="Zhao X."/>
            <person name="Zhong W.Y."/>
            <person name="Ma X.K."/>
            <person name="Ma L."/>
            <person name="Huang J."/>
            <person name="Chen G.Z."/>
            <person name="Huang M.Z."/>
            <person name="Huang L."/>
            <person name="Peng D.H."/>
            <person name="Luo Y.B."/>
            <person name="Zou S.Q."/>
            <person name="Chen S.P."/>
            <person name="Lan S."/>
            <person name="Tsai W.C."/>
            <person name="Van de Peer Y."/>
            <person name="Liu Z.J."/>
        </authorList>
    </citation>
    <scope>NUCLEOTIDE SEQUENCE [LARGE SCALE GENOMIC DNA]</scope>
    <source>
        <strain evidence="2">Lor288</strain>
    </source>
</reference>
<evidence type="ECO:0000313" key="3">
    <source>
        <dbReference type="Proteomes" id="UP001412067"/>
    </source>
</evidence>
<gene>
    <name evidence="2" type="ORF">KSP40_PGU004861</name>
</gene>
<protein>
    <submittedName>
        <fullName evidence="2">Uncharacterized protein</fullName>
    </submittedName>
</protein>
<feature type="region of interest" description="Disordered" evidence="1">
    <location>
        <begin position="652"/>
        <end position="675"/>
    </location>
</feature>
<keyword evidence="3" id="KW-1185">Reference proteome</keyword>
<organism evidence="2 3">
    <name type="scientific">Platanthera guangdongensis</name>
    <dbReference type="NCBI Taxonomy" id="2320717"/>
    <lineage>
        <taxon>Eukaryota</taxon>
        <taxon>Viridiplantae</taxon>
        <taxon>Streptophyta</taxon>
        <taxon>Embryophyta</taxon>
        <taxon>Tracheophyta</taxon>
        <taxon>Spermatophyta</taxon>
        <taxon>Magnoliopsida</taxon>
        <taxon>Liliopsida</taxon>
        <taxon>Asparagales</taxon>
        <taxon>Orchidaceae</taxon>
        <taxon>Orchidoideae</taxon>
        <taxon>Orchideae</taxon>
        <taxon>Orchidinae</taxon>
        <taxon>Platanthera</taxon>
    </lineage>
</organism>
<feature type="compositionally biased region" description="Basic and acidic residues" evidence="1">
    <location>
        <begin position="33"/>
        <end position="44"/>
    </location>
</feature>
<dbReference type="Proteomes" id="UP001412067">
    <property type="component" value="Unassembled WGS sequence"/>
</dbReference>
<sequence length="753" mass="85186">MDLLAEPEEKFRGSEELGWKSGRREVEIKEVVGSRRGSKKEVKEGMCLSRSGASNSVASSSSTFVRDSELSGTGRRRPAGESLVGYSNSKNITKFDAAIVAEEEVREVHKYVDDSWRQRRHSLKKNFVLDSTKDDSVKKNETLRRLGAKAAHENADQRTNFAQQVNSRENESNSRSHNFTRISEVQSDNVQRIPVLANVRTEKGESSASAARQNSDVDHRVVKHVEYGVSQEKQSKLVDFNYTNFQNAAHSIAHDKIMHLDQRGVEQDESTRSSQRLSQVSVFNGNDFGKASCTDDRRLLGVDARTNLVPNSGQVLREKMSQMALQRHVGSKSEEREEKFAMKGNSMPLRIDEEKQIDRRVLEHEKTRRSPEMHSENIVYERYRRAVGSYRRAVARSFSFSRTPPLSHPIWRRQVDTSLLLSYRHAVENHRRAVVYTFGRKRQSYATPCGRSDILQNQQYTNESADLLQKEIVYLNKSGKTLHDSSRIQIEEPGGRGMHKTLIVDNRKETFSTELNQERKERKSSLFLGESSQSIPMRMTSASLVGAPSCIKTRSELDYDGGRDGIHHITDNAIESAKQFDKYSAFLRVQTEEIVHEESQATAAMPIGELNERRNDGDTRFINEGGRLSPSKLGMKGPSDVMWDVQGLSSQGTSKAKETKEEFPTSGAVVSTTPSPMRENRITWRSPKSLWSYVTDIIRMSWVLRGHSHSSTHQSDTHASSNESITSEAWFSGQEPDEVWSGMSPGMRKKSAC</sequence>